<keyword evidence="1" id="KW-0472">Membrane</keyword>
<keyword evidence="1" id="KW-1133">Transmembrane helix</keyword>
<dbReference type="EMBL" id="RPDH01000002">
    <property type="protein sequence ID" value="RPE09733.1"/>
    <property type="molecule type" value="Genomic_DNA"/>
</dbReference>
<reference evidence="3 4" key="1">
    <citation type="submission" date="2018-11" db="EMBL/GenBank/DDBJ databases">
        <title>Chitinophaga lutea sp.nov., isolate from arsenic contaminated soil.</title>
        <authorList>
            <person name="Zong Y."/>
        </authorList>
    </citation>
    <scope>NUCLEOTIDE SEQUENCE [LARGE SCALE GENOMIC DNA]</scope>
    <source>
        <strain evidence="3 4">ZY74</strain>
    </source>
</reference>
<organism evidence="3 4">
    <name type="scientific">Chitinophaga lutea</name>
    <dbReference type="NCBI Taxonomy" id="2488634"/>
    <lineage>
        <taxon>Bacteria</taxon>
        <taxon>Pseudomonadati</taxon>
        <taxon>Bacteroidota</taxon>
        <taxon>Chitinophagia</taxon>
        <taxon>Chitinophagales</taxon>
        <taxon>Chitinophagaceae</taxon>
        <taxon>Chitinophaga</taxon>
    </lineage>
</organism>
<dbReference type="OrthoDB" id="9768004at2"/>
<dbReference type="InterPro" id="IPR035897">
    <property type="entry name" value="Toll_tir_struct_dom_sf"/>
</dbReference>
<dbReference type="Gene3D" id="3.40.50.10140">
    <property type="entry name" value="Toll/interleukin-1 receptor homology (TIR) domain"/>
    <property type="match status" value="1"/>
</dbReference>
<dbReference type="PANTHER" id="PTHR23150">
    <property type="entry name" value="SULFATASE MODIFYING FACTOR 1, 2"/>
    <property type="match status" value="1"/>
</dbReference>
<dbReference type="InterPro" id="IPR042095">
    <property type="entry name" value="SUMF_sf"/>
</dbReference>
<feature type="transmembrane region" description="Helical" evidence="1">
    <location>
        <begin position="144"/>
        <end position="163"/>
    </location>
</feature>
<comment type="caution">
    <text evidence="3">The sequence shown here is derived from an EMBL/GenBank/DDBJ whole genome shotgun (WGS) entry which is preliminary data.</text>
</comment>
<dbReference type="InterPro" id="IPR016187">
    <property type="entry name" value="CTDL_fold"/>
</dbReference>
<dbReference type="SUPFAM" id="SSF56436">
    <property type="entry name" value="C-type lectin-like"/>
    <property type="match status" value="1"/>
</dbReference>
<evidence type="ECO:0000256" key="1">
    <source>
        <dbReference type="SAM" id="Phobius"/>
    </source>
</evidence>
<accession>A0A3N4PM06</accession>
<dbReference type="RefSeq" id="WP_123848714.1">
    <property type="nucleotide sequence ID" value="NZ_RPDH01000002.1"/>
</dbReference>
<dbReference type="SUPFAM" id="SSF52200">
    <property type="entry name" value="Toll/Interleukin receptor TIR domain"/>
    <property type="match status" value="1"/>
</dbReference>
<dbReference type="InterPro" id="IPR000157">
    <property type="entry name" value="TIR_dom"/>
</dbReference>
<dbReference type="Proteomes" id="UP000278351">
    <property type="component" value="Unassembled WGS sequence"/>
</dbReference>
<protein>
    <submittedName>
        <fullName evidence="3">TIR domain-containing protein</fullName>
    </submittedName>
</protein>
<evidence type="ECO:0000313" key="3">
    <source>
        <dbReference type="EMBL" id="RPE09733.1"/>
    </source>
</evidence>
<gene>
    <name evidence="3" type="ORF">EGT74_22435</name>
</gene>
<name>A0A3N4PM06_9BACT</name>
<dbReference type="PROSITE" id="PS50104">
    <property type="entry name" value="TIR"/>
    <property type="match status" value="1"/>
</dbReference>
<dbReference type="Pfam" id="PF03781">
    <property type="entry name" value="FGE-sulfatase"/>
    <property type="match status" value="1"/>
</dbReference>
<evidence type="ECO:0000313" key="4">
    <source>
        <dbReference type="Proteomes" id="UP000278351"/>
    </source>
</evidence>
<feature type="domain" description="TIR" evidence="2">
    <location>
        <begin position="6"/>
        <end position="136"/>
    </location>
</feature>
<keyword evidence="1" id="KW-0812">Transmembrane</keyword>
<keyword evidence="4" id="KW-1185">Reference proteome</keyword>
<dbReference type="InterPro" id="IPR005532">
    <property type="entry name" value="SUMF_dom"/>
</dbReference>
<dbReference type="Gene3D" id="3.90.1580.10">
    <property type="entry name" value="paralog of FGE (formylglycine-generating enzyme)"/>
    <property type="match status" value="1"/>
</dbReference>
<evidence type="ECO:0000259" key="2">
    <source>
        <dbReference type="PROSITE" id="PS50104"/>
    </source>
</evidence>
<dbReference type="PANTHER" id="PTHR23150:SF19">
    <property type="entry name" value="FORMYLGLYCINE-GENERATING ENZYME"/>
    <property type="match status" value="1"/>
</dbReference>
<proteinExistence type="predicted"/>
<sequence>MFISMFKYDVAVSVAEEDKAVAELIVAGLKQRNVRYYFYLENQVEGWGQPIMDITSDSYGKNSRFILAITSRFYPQGYWAGIERLIALRHRRFNVLQLRLDDTPIDGLSKHVVYLEWRNNPAEIAEILWRKVRQQRRQQARVHVWPRALMALLLIILLLVYFFNWTVMRPVSERPGPKTDKILIAGNGRDSFYISNTEVTVAQYRAFCDRQGIAFPLQLPAAHENGPIVNVTWEEALAYCKSLQGRLPTESEWEDAARGGLFTKYSGSGTANEVAVYNRAKPAAVASKAPNGYGLYDMTGNVAEWCADWSDSSQKWKSVRGGTYNSKINPVNELAVGYRAKEAPSTRSPYIGFRIVWDKK</sequence>
<dbReference type="InterPro" id="IPR051043">
    <property type="entry name" value="Sulfatase_Mod_Factor_Kinase"/>
</dbReference>
<dbReference type="GO" id="GO:0007165">
    <property type="term" value="P:signal transduction"/>
    <property type="evidence" value="ECO:0007669"/>
    <property type="project" value="InterPro"/>
</dbReference>
<dbReference type="GO" id="GO:0120147">
    <property type="term" value="F:formylglycine-generating oxidase activity"/>
    <property type="evidence" value="ECO:0007669"/>
    <property type="project" value="TreeGrafter"/>
</dbReference>
<dbReference type="AlphaFoldDB" id="A0A3N4PM06"/>